<keyword evidence="1" id="KW-0547">Nucleotide-binding</keyword>
<sequence length="165" mass="18615">MVVVMPSEGKETGSLALKPTDAGQNGDMRGYRFGIDLAIQHHARTVSKHPRVAKVLQSASAVFSMLLEIDLYHNIMARLFDSSINTEYIRNKIVKCINMATEEEVAISSLRTLFGNKINGYMIVVFTGGDELEAIEQTLKDLLEDFPVPLKRYPRPHWAKTNHRK</sequence>
<dbReference type="InterPro" id="IPR006703">
    <property type="entry name" value="G_AIG1"/>
</dbReference>
<dbReference type="Proteomes" id="UP001172457">
    <property type="component" value="Chromosome 1"/>
</dbReference>
<gene>
    <name evidence="3" type="ORF">OSB04_002991</name>
</gene>
<dbReference type="InterPro" id="IPR027417">
    <property type="entry name" value="P-loop_NTPase"/>
</dbReference>
<evidence type="ECO:0000259" key="2">
    <source>
        <dbReference type="Pfam" id="PF04548"/>
    </source>
</evidence>
<reference evidence="3" key="1">
    <citation type="submission" date="2023-03" db="EMBL/GenBank/DDBJ databases">
        <title>Chromosome-scale reference genome and RAD-based genetic map of yellow starthistle (Centaurea solstitialis) reveal putative structural variation and QTLs associated with invader traits.</title>
        <authorList>
            <person name="Reatini B."/>
            <person name="Cang F.A."/>
            <person name="Jiang Q."/>
            <person name="Mckibben M.T.W."/>
            <person name="Barker M.S."/>
            <person name="Rieseberg L.H."/>
            <person name="Dlugosch K.M."/>
        </authorList>
    </citation>
    <scope>NUCLEOTIDE SEQUENCE</scope>
    <source>
        <strain evidence="3">CAN-66</strain>
        <tissue evidence="3">Leaf</tissue>
    </source>
</reference>
<protein>
    <recommendedName>
        <fullName evidence="2">AIG1-type G domain-containing protein</fullName>
    </recommendedName>
</protein>
<feature type="domain" description="AIG1-type G" evidence="2">
    <location>
        <begin position="98"/>
        <end position="151"/>
    </location>
</feature>
<dbReference type="Gene3D" id="3.40.50.300">
    <property type="entry name" value="P-loop containing nucleotide triphosphate hydrolases"/>
    <property type="match status" value="1"/>
</dbReference>
<evidence type="ECO:0000256" key="1">
    <source>
        <dbReference type="ARBA" id="ARBA00022741"/>
    </source>
</evidence>
<dbReference type="Pfam" id="PF04548">
    <property type="entry name" value="AIG1"/>
    <property type="match status" value="1"/>
</dbReference>
<name>A0AA38U5Q5_9ASTR</name>
<dbReference type="GO" id="GO:0005525">
    <property type="term" value="F:GTP binding"/>
    <property type="evidence" value="ECO:0007669"/>
    <property type="project" value="InterPro"/>
</dbReference>
<dbReference type="AlphaFoldDB" id="A0AA38U5Q5"/>
<proteinExistence type="predicted"/>
<accession>A0AA38U5Q5</accession>
<evidence type="ECO:0000313" key="3">
    <source>
        <dbReference type="EMBL" id="KAJ9567025.1"/>
    </source>
</evidence>
<keyword evidence="4" id="KW-1185">Reference proteome</keyword>
<comment type="caution">
    <text evidence="3">The sequence shown here is derived from an EMBL/GenBank/DDBJ whole genome shotgun (WGS) entry which is preliminary data.</text>
</comment>
<evidence type="ECO:0000313" key="4">
    <source>
        <dbReference type="Proteomes" id="UP001172457"/>
    </source>
</evidence>
<dbReference type="EMBL" id="JARYMX010000001">
    <property type="protein sequence ID" value="KAJ9567025.1"/>
    <property type="molecule type" value="Genomic_DNA"/>
</dbReference>
<organism evidence="3 4">
    <name type="scientific">Centaurea solstitialis</name>
    <name type="common">yellow star-thistle</name>
    <dbReference type="NCBI Taxonomy" id="347529"/>
    <lineage>
        <taxon>Eukaryota</taxon>
        <taxon>Viridiplantae</taxon>
        <taxon>Streptophyta</taxon>
        <taxon>Embryophyta</taxon>
        <taxon>Tracheophyta</taxon>
        <taxon>Spermatophyta</taxon>
        <taxon>Magnoliopsida</taxon>
        <taxon>eudicotyledons</taxon>
        <taxon>Gunneridae</taxon>
        <taxon>Pentapetalae</taxon>
        <taxon>asterids</taxon>
        <taxon>campanulids</taxon>
        <taxon>Asterales</taxon>
        <taxon>Asteraceae</taxon>
        <taxon>Carduoideae</taxon>
        <taxon>Cardueae</taxon>
        <taxon>Centaureinae</taxon>
        <taxon>Centaurea</taxon>
    </lineage>
</organism>